<reference evidence="1 2" key="1">
    <citation type="submission" date="2019-08" db="EMBL/GenBank/DDBJ databases">
        <authorList>
            <person name="Dhanesh K."/>
            <person name="Kumar G."/>
            <person name="Sasikala C."/>
            <person name="Venkata Ramana C."/>
        </authorList>
    </citation>
    <scope>NUCLEOTIDE SEQUENCE [LARGE SCALE GENOMIC DNA]</scope>
    <source>
        <strain evidence="1 2">JC645</strain>
    </source>
</reference>
<evidence type="ECO:0000313" key="2">
    <source>
        <dbReference type="Proteomes" id="UP000324479"/>
    </source>
</evidence>
<keyword evidence="2" id="KW-1185">Reference proteome</keyword>
<evidence type="ECO:0000313" key="1">
    <source>
        <dbReference type="EMBL" id="KAA5541888.1"/>
    </source>
</evidence>
<dbReference type="RefSeq" id="WP_150077622.1">
    <property type="nucleotide sequence ID" value="NZ_VWOX01000009.1"/>
</dbReference>
<proteinExistence type="predicted"/>
<sequence>MIHATRLPNPLIIQPPTGRSKLGVFEFDPRQINSPKGIPANPVDCGTNPAFTSKLLNGTKIPSLIFDAWPFFHAAAKTELARSFSAGCSVYHGMAITGVHGNMVRWDQPTLRIRRGGILSRKDASRTYLSSRFGEACAYLFMKDGGFHYWDHLPSLVDRVMGIGVSHPESVHRARVIKSRLKAAQKKRNQTGVMRQPDFVFEKPNNERALVESKGRMITPGKRPRFKRDLREALSQICVWQSLITGKIKAYGIGTYLREVGDQGDESLLAYVDPPGNNDDESIIEFPDDAVRRGNFGAWLNGMGLSKAAYSLAFIEERAGEPVELPVIKVANLDIAISVTDGFSPWLEYPMIYDHDFNFFVPGALVLGIELSRMRVLESAISNTQSLELLELPDLAVDDINFSQIEGIYGSVFPDGSFFGLVRGVGHEIRSEVFKL</sequence>
<dbReference type="Proteomes" id="UP000324479">
    <property type="component" value="Unassembled WGS sequence"/>
</dbReference>
<accession>A0A5M6D319</accession>
<dbReference type="EMBL" id="VWOX01000009">
    <property type="protein sequence ID" value="KAA5541888.1"/>
    <property type="molecule type" value="Genomic_DNA"/>
</dbReference>
<dbReference type="AlphaFoldDB" id="A0A5M6D319"/>
<gene>
    <name evidence="1" type="ORF">FYK55_16965</name>
</gene>
<comment type="caution">
    <text evidence="1">The sequence shown here is derived from an EMBL/GenBank/DDBJ whole genome shotgun (WGS) entry which is preliminary data.</text>
</comment>
<protein>
    <submittedName>
        <fullName evidence="1">Uncharacterized protein</fullName>
    </submittedName>
</protein>
<organism evidence="1 2">
    <name type="scientific">Roseiconus nitratireducens</name>
    <dbReference type="NCBI Taxonomy" id="2605748"/>
    <lineage>
        <taxon>Bacteria</taxon>
        <taxon>Pseudomonadati</taxon>
        <taxon>Planctomycetota</taxon>
        <taxon>Planctomycetia</taxon>
        <taxon>Pirellulales</taxon>
        <taxon>Pirellulaceae</taxon>
        <taxon>Roseiconus</taxon>
    </lineage>
</organism>
<name>A0A5M6D319_9BACT</name>